<sequence>MLQNDAFPVSDLRRHPSTSPTLESLPSLFCSELHHLLEQDVDKSSRLRQSPATTGRLAIRSWLTLTVSAWVYTDAAREPSSTSLGLMVTSTIGE</sequence>
<reference evidence="2" key="1">
    <citation type="submission" date="2021-02" db="EMBL/GenBank/DDBJ databases">
        <authorList>
            <person name="Palmer J.M."/>
        </authorList>
    </citation>
    <scope>NUCLEOTIDE SEQUENCE</scope>
    <source>
        <strain evidence="2">SCRP734</strain>
    </source>
</reference>
<dbReference type="AlphaFoldDB" id="A0A8T1VLM2"/>
<gene>
    <name evidence="2" type="ORF">PHYPSEUDO_005609</name>
</gene>
<organism evidence="2 3">
    <name type="scientific">Phytophthora pseudosyringae</name>
    <dbReference type="NCBI Taxonomy" id="221518"/>
    <lineage>
        <taxon>Eukaryota</taxon>
        <taxon>Sar</taxon>
        <taxon>Stramenopiles</taxon>
        <taxon>Oomycota</taxon>
        <taxon>Peronosporomycetes</taxon>
        <taxon>Peronosporales</taxon>
        <taxon>Peronosporaceae</taxon>
        <taxon>Phytophthora</taxon>
    </lineage>
</organism>
<proteinExistence type="predicted"/>
<feature type="region of interest" description="Disordered" evidence="1">
    <location>
        <begin position="1"/>
        <end position="21"/>
    </location>
</feature>
<name>A0A8T1VLM2_9STRA</name>
<dbReference type="Proteomes" id="UP000694044">
    <property type="component" value="Unassembled WGS sequence"/>
</dbReference>
<evidence type="ECO:0000256" key="1">
    <source>
        <dbReference type="SAM" id="MobiDB-lite"/>
    </source>
</evidence>
<evidence type="ECO:0000313" key="2">
    <source>
        <dbReference type="EMBL" id="KAG7381826.1"/>
    </source>
</evidence>
<comment type="caution">
    <text evidence="2">The sequence shown here is derived from an EMBL/GenBank/DDBJ whole genome shotgun (WGS) entry which is preliminary data.</text>
</comment>
<protein>
    <submittedName>
        <fullName evidence="2">Uncharacterized protein</fullName>
    </submittedName>
</protein>
<dbReference type="EMBL" id="JAGDFM010000230">
    <property type="protein sequence ID" value="KAG7381826.1"/>
    <property type="molecule type" value="Genomic_DNA"/>
</dbReference>
<accession>A0A8T1VLM2</accession>
<evidence type="ECO:0000313" key="3">
    <source>
        <dbReference type="Proteomes" id="UP000694044"/>
    </source>
</evidence>
<keyword evidence="3" id="KW-1185">Reference proteome</keyword>